<comment type="caution">
    <text evidence="2">The sequence shown here is derived from an EMBL/GenBank/DDBJ whole genome shotgun (WGS) entry which is preliminary data.</text>
</comment>
<dbReference type="Proteomes" id="UP000886595">
    <property type="component" value="Unassembled WGS sequence"/>
</dbReference>
<sequence>MKKLPDLSALINKKLSGVKKTSSATPGETIPSRTTPGETTPNKATPSRTTPGEMTPSKTTPGETTNSGPPPLAISPEPSVGPINIESSREDLIFRVFNGFKLVLEKLNGRF</sequence>
<dbReference type="AlphaFoldDB" id="A0A8X7R2P2"/>
<feature type="region of interest" description="Disordered" evidence="1">
    <location>
        <begin position="15"/>
        <end position="84"/>
    </location>
</feature>
<gene>
    <name evidence="2" type="ORF">Bca52824_052763</name>
</gene>
<proteinExistence type="predicted"/>
<reference evidence="2 3" key="1">
    <citation type="submission" date="2020-02" db="EMBL/GenBank/DDBJ databases">
        <authorList>
            <person name="Ma Q."/>
            <person name="Huang Y."/>
            <person name="Song X."/>
            <person name="Pei D."/>
        </authorList>
    </citation>
    <scope>NUCLEOTIDE SEQUENCE [LARGE SCALE GENOMIC DNA]</scope>
    <source>
        <strain evidence="2">Sxm20200214</strain>
        <tissue evidence="2">Leaf</tissue>
    </source>
</reference>
<name>A0A8X7R2P2_BRACI</name>
<feature type="compositionally biased region" description="Polar residues" evidence="1">
    <location>
        <begin position="19"/>
        <end position="67"/>
    </location>
</feature>
<accession>A0A8X7R2P2</accession>
<keyword evidence="3" id="KW-1185">Reference proteome</keyword>
<evidence type="ECO:0000313" key="2">
    <source>
        <dbReference type="EMBL" id="KAG2281543.1"/>
    </source>
</evidence>
<protein>
    <submittedName>
        <fullName evidence="2">Uncharacterized protein</fullName>
    </submittedName>
</protein>
<evidence type="ECO:0000313" key="3">
    <source>
        <dbReference type="Proteomes" id="UP000886595"/>
    </source>
</evidence>
<dbReference type="EMBL" id="JAAMPC010000011">
    <property type="protein sequence ID" value="KAG2281543.1"/>
    <property type="molecule type" value="Genomic_DNA"/>
</dbReference>
<evidence type="ECO:0000256" key="1">
    <source>
        <dbReference type="SAM" id="MobiDB-lite"/>
    </source>
</evidence>
<organism evidence="2 3">
    <name type="scientific">Brassica carinata</name>
    <name type="common">Ethiopian mustard</name>
    <name type="synonym">Abyssinian cabbage</name>
    <dbReference type="NCBI Taxonomy" id="52824"/>
    <lineage>
        <taxon>Eukaryota</taxon>
        <taxon>Viridiplantae</taxon>
        <taxon>Streptophyta</taxon>
        <taxon>Embryophyta</taxon>
        <taxon>Tracheophyta</taxon>
        <taxon>Spermatophyta</taxon>
        <taxon>Magnoliopsida</taxon>
        <taxon>eudicotyledons</taxon>
        <taxon>Gunneridae</taxon>
        <taxon>Pentapetalae</taxon>
        <taxon>rosids</taxon>
        <taxon>malvids</taxon>
        <taxon>Brassicales</taxon>
        <taxon>Brassicaceae</taxon>
        <taxon>Brassiceae</taxon>
        <taxon>Brassica</taxon>
    </lineage>
</organism>